<gene>
    <name evidence="6" type="ORF">MNBD_GAMMA10-2499</name>
</gene>
<dbReference type="AlphaFoldDB" id="A0A3B0XCA9"/>
<accession>A0A3B0XCA9</accession>
<sequence>MNFVKRMLFLRISGLLLIGRKIRICAIEKRQAHGCGCRAYRDVFTATFQLWVSLSFVLVATITQATAQPGIQPDTQPGTQPTTQAEAMSLQQVLQRVLDHYPAVKTAALQVHKAQQENIRVESQLSWILKANTGYERDTSFFGTAVDRYNVQGSLNRQLSNGGSFGFNANIVEEDAKDVFVPTIPNPLTRTRVDINYRHKFEKGSDNPDYAEGLEVAGAGEVLASGERVALYEQLASQVIELYLGAAITQARINNIDKTIVRARRLYKFIEEEYKLGLSEEKDVLQVDARMRINEADRMSLQVAWQRQLISLNRLMGRQWQHNMIAQILIDRSQPELQPEAFDALYRQAQAHSGALRQTQARLRIADSAIRSRRDLYKDDLDVVMFAGNEFNDGDTFIGKLDESELVGGIRLEFSRGLDKSGLDAQIRQAHYDRGIALQDRKQVLEDLHYAVYSLLAEIKFSEQALRAFDKSVKAEDKKLEEAIERYKDGRIETDRIIDFEADLAVAELSYDLQKIELVRRYHQLNLLRGGIWKNIVLPQFSFSEYEATQYSAPVQPSRTQKGAH</sequence>
<evidence type="ECO:0000256" key="3">
    <source>
        <dbReference type="ARBA" id="ARBA00022692"/>
    </source>
</evidence>
<name>A0A3B0XCA9_9ZZZZ</name>
<dbReference type="GO" id="GO:0015288">
    <property type="term" value="F:porin activity"/>
    <property type="evidence" value="ECO:0007669"/>
    <property type="project" value="TreeGrafter"/>
</dbReference>
<reference evidence="6" key="1">
    <citation type="submission" date="2018-06" db="EMBL/GenBank/DDBJ databases">
        <authorList>
            <person name="Zhirakovskaya E."/>
        </authorList>
    </citation>
    <scope>NUCLEOTIDE SEQUENCE</scope>
</reference>
<keyword evidence="2" id="KW-1134">Transmembrane beta strand</keyword>
<keyword evidence="5" id="KW-0998">Cell outer membrane</keyword>
<dbReference type="GO" id="GO:1990281">
    <property type="term" value="C:efflux pump complex"/>
    <property type="evidence" value="ECO:0007669"/>
    <property type="project" value="TreeGrafter"/>
</dbReference>
<evidence type="ECO:0000256" key="2">
    <source>
        <dbReference type="ARBA" id="ARBA00022452"/>
    </source>
</evidence>
<dbReference type="PANTHER" id="PTHR30026">
    <property type="entry name" value="OUTER MEMBRANE PROTEIN TOLC"/>
    <property type="match status" value="1"/>
</dbReference>
<dbReference type="GO" id="GO:0015562">
    <property type="term" value="F:efflux transmembrane transporter activity"/>
    <property type="evidence" value="ECO:0007669"/>
    <property type="project" value="InterPro"/>
</dbReference>
<keyword evidence="3" id="KW-0812">Transmembrane</keyword>
<organism evidence="6">
    <name type="scientific">hydrothermal vent metagenome</name>
    <dbReference type="NCBI Taxonomy" id="652676"/>
    <lineage>
        <taxon>unclassified sequences</taxon>
        <taxon>metagenomes</taxon>
        <taxon>ecological metagenomes</taxon>
    </lineage>
</organism>
<protein>
    <recommendedName>
        <fullName evidence="7">TolC family protein</fullName>
    </recommendedName>
</protein>
<dbReference type="GO" id="GO:0009279">
    <property type="term" value="C:cell outer membrane"/>
    <property type="evidence" value="ECO:0007669"/>
    <property type="project" value="UniProtKB-SubCell"/>
</dbReference>
<dbReference type="InterPro" id="IPR051906">
    <property type="entry name" value="TolC-like"/>
</dbReference>
<evidence type="ECO:0000313" key="6">
    <source>
        <dbReference type="EMBL" id="VAW65905.1"/>
    </source>
</evidence>
<dbReference type="SUPFAM" id="SSF56954">
    <property type="entry name" value="Outer membrane efflux proteins (OEP)"/>
    <property type="match status" value="1"/>
</dbReference>
<evidence type="ECO:0000256" key="5">
    <source>
        <dbReference type="ARBA" id="ARBA00023237"/>
    </source>
</evidence>
<evidence type="ECO:0000256" key="4">
    <source>
        <dbReference type="ARBA" id="ARBA00023136"/>
    </source>
</evidence>
<comment type="subcellular location">
    <subcellularLocation>
        <location evidence="1">Cell outer membrane</location>
    </subcellularLocation>
</comment>
<evidence type="ECO:0008006" key="7">
    <source>
        <dbReference type="Google" id="ProtNLM"/>
    </source>
</evidence>
<proteinExistence type="predicted"/>
<dbReference type="Gene3D" id="1.20.1600.10">
    <property type="entry name" value="Outer membrane efflux proteins (OEP)"/>
    <property type="match status" value="1"/>
</dbReference>
<dbReference type="PANTHER" id="PTHR30026:SF20">
    <property type="entry name" value="OUTER MEMBRANE PROTEIN TOLC"/>
    <property type="match status" value="1"/>
</dbReference>
<dbReference type="EMBL" id="UOFJ01000197">
    <property type="protein sequence ID" value="VAW65905.1"/>
    <property type="molecule type" value="Genomic_DNA"/>
</dbReference>
<evidence type="ECO:0000256" key="1">
    <source>
        <dbReference type="ARBA" id="ARBA00004442"/>
    </source>
</evidence>
<keyword evidence="4" id="KW-0472">Membrane</keyword>